<sequence>MIGACFCSKEGLGTTLYIERATAKGGQLWAVGVNDLIAQLLQKTIKRSHCTSRSFHAHLHLMFNQRIPLMKA</sequence>
<dbReference type="AlphaFoldDB" id="A0AAD3S4A0"/>
<comment type="caution">
    <text evidence="1">The sequence shown here is derived from an EMBL/GenBank/DDBJ whole genome shotgun (WGS) entry which is preliminary data.</text>
</comment>
<organism evidence="1 2">
    <name type="scientific">Nepenthes gracilis</name>
    <name type="common">Slender pitcher plant</name>
    <dbReference type="NCBI Taxonomy" id="150966"/>
    <lineage>
        <taxon>Eukaryota</taxon>
        <taxon>Viridiplantae</taxon>
        <taxon>Streptophyta</taxon>
        <taxon>Embryophyta</taxon>
        <taxon>Tracheophyta</taxon>
        <taxon>Spermatophyta</taxon>
        <taxon>Magnoliopsida</taxon>
        <taxon>eudicotyledons</taxon>
        <taxon>Gunneridae</taxon>
        <taxon>Pentapetalae</taxon>
        <taxon>Caryophyllales</taxon>
        <taxon>Nepenthaceae</taxon>
        <taxon>Nepenthes</taxon>
    </lineage>
</organism>
<evidence type="ECO:0000313" key="1">
    <source>
        <dbReference type="EMBL" id="GMH03999.1"/>
    </source>
</evidence>
<gene>
    <name evidence="1" type="ORF">Nepgr_005838</name>
</gene>
<evidence type="ECO:0000313" key="2">
    <source>
        <dbReference type="Proteomes" id="UP001279734"/>
    </source>
</evidence>
<dbReference type="Proteomes" id="UP001279734">
    <property type="component" value="Unassembled WGS sequence"/>
</dbReference>
<protein>
    <submittedName>
        <fullName evidence="1">Uncharacterized protein</fullName>
    </submittedName>
</protein>
<proteinExistence type="predicted"/>
<dbReference type="EMBL" id="BSYO01000004">
    <property type="protein sequence ID" value="GMH03999.1"/>
    <property type="molecule type" value="Genomic_DNA"/>
</dbReference>
<keyword evidence="2" id="KW-1185">Reference proteome</keyword>
<name>A0AAD3S4A0_NEPGR</name>
<reference evidence="1" key="1">
    <citation type="submission" date="2023-05" db="EMBL/GenBank/DDBJ databases">
        <title>Nepenthes gracilis genome sequencing.</title>
        <authorList>
            <person name="Fukushima K."/>
        </authorList>
    </citation>
    <scope>NUCLEOTIDE SEQUENCE</scope>
    <source>
        <strain evidence="1">SING2019-196</strain>
    </source>
</reference>
<accession>A0AAD3S4A0</accession>